<evidence type="ECO:0000256" key="1">
    <source>
        <dbReference type="ARBA" id="ARBA00023015"/>
    </source>
</evidence>
<keyword evidence="6" id="KW-1185">Reference proteome</keyword>
<accession>A0A2T7FXA4</accession>
<evidence type="ECO:0000313" key="5">
    <source>
        <dbReference type="EMBL" id="PVA06784.1"/>
    </source>
</evidence>
<proteinExistence type="predicted"/>
<dbReference type="CDD" id="cd06267">
    <property type="entry name" value="PBP1_LacI_sugar_binding-like"/>
    <property type="match status" value="1"/>
</dbReference>
<name>A0A2T7FXA4_9RHOB</name>
<dbReference type="AlphaFoldDB" id="A0A2T7FXA4"/>
<evidence type="ECO:0000256" key="2">
    <source>
        <dbReference type="ARBA" id="ARBA00023125"/>
    </source>
</evidence>
<dbReference type="Gene3D" id="3.40.50.2300">
    <property type="match status" value="2"/>
</dbReference>
<dbReference type="Pfam" id="PF00356">
    <property type="entry name" value="LacI"/>
    <property type="match status" value="1"/>
</dbReference>
<dbReference type="SUPFAM" id="SSF53822">
    <property type="entry name" value="Periplasmic binding protein-like I"/>
    <property type="match status" value="1"/>
</dbReference>
<keyword evidence="2" id="KW-0238">DNA-binding</keyword>
<dbReference type="PANTHER" id="PTHR30146">
    <property type="entry name" value="LACI-RELATED TRANSCRIPTIONAL REPRESSOR"/>
    <property type="match status" value="1"/>
</dbReference>
<dbReference type="Gene3D" id="1.10.260.40">
    <property type="entry name" value="lambda repressor-like DNA-binding domains"/>
    <property type="match status" value="1"/>
</dbReference>
<keyword evidence="3" id="KW-0804">Transcription</keyword>
<dbReference type="InterPro" id="IPR010982">
    <property type="entry name" value="Lambda_DNA-bd_dom_sf"/>
</dbReference>
<dbReference type="CDD" id="cd01392">
    <property type="entry name" value="HTH_LacI"/>
    <property type="match status" value="1"/>
</dbReference>
<dbReference type="Proteomes" id="UP000244817">
    <property type="component" value="Unassembled WGS sequence"/>
</dbReference>
<dbReference type="SUPFAM" id="SSF47413">
    <property type="entry name" value="lambda repressor-like DNA-binding domains"/>
    <property type="match status" value="1"/>
</dbReference>
<dbReference type="RefSeq" id="WP_108640942.1">
    <property type="nucleotide sequence ID" value="NZ_QCYG01000005.1"/>
</dbReference>
<evidence type="ECO:0000313" key="6">
    <source>
        <dbReference type="Proteomes" id="UP000244817"/>
    </source>
</evidence>
<dbReference type="EMBL" id="QCYG01000005">
    <property type="protein sequence ID" value="PVA06784.1"/>
    <property type="molecule type" value="Genomic_DNA"/>
</dbReference>
<evidence type="ECO:0000259" key="4">
    <source>
        <dbReference type="PROSITE" id="PS50932"/>
    </source>
</evidence>
<protein>
    <submittedName>
        <fullName evidence="5">LacI family transcriptional regulator</fullName>
    </submittedName>
</protein>
<dbReference type="GO" id="GO:0000976">
    <property type="term" value="F:transcription cis-regulatory region binding"/>
    <property type="evidence" value="ECO:0007669"/>
    <property type="project" value="TreeGrafter"/>
</dbReference>
<dbReference type="InterPro" id="IPR028082">
    <property type="entry name" value="Peripla_BP_I"/>
</dbReference>
<comment type="caution">
    <text evidence="5">The sequence shown here is derived from an EMBL/GenBank/DDBJ whole genome shotgun (WGS) entry which is preliminary data.</text>
</comment>
<dbReference type="PANTHER" id="PTHR30146:SF109">
    <property type="entry name" value="HTH-TYPE TRANSCRIPTIONAL REGULATOR GALS"/>
    <property type="match status" value="1"/>
</dbReference>
<dbReference type="SMART" id="SM00354">
    <property type="entry name" value="HTH_LACI"/>
    <property type="match status" value="1"/>
</dbReference>
<dbReference type="InterPro" id="IPR000843">
    <property type="entry name" value="HTH_LacI"/>
</dbReference>
<dbReference type="GO" id="GO:0003700">
    <property type="term" value="F:DNA-binding transcription factor activity"/>
    <property type="evidence" value="ECO:0007669"/>
    <property type="project" value="TreeGrafter"/>
</dbReference>
<feature type="domain" description="HTH lacI-type" evidence="4">
    <location>
        <begin position="3"/>
        <end position="57"/>
    </location>
</feature>
<evidence type="ECO:0000256" key="3">
    <source>
        <dbReference type="ARBA" id="ARBA00023163"/>
    </source>
</evidence>
<dbReference type="InterPro" id="IPR046335">
    <property type="entry name" value="LacI/GalR-like_sensor"/>
</dbReference>
<dbReference type="OrthoDB" id="234496at2"/>
<dbReference type="PROSITE" id="PS50932">
    <property type="entry name" value="HTH_LACI_2"/>
    <property type="match status" value="1"/>
</dbReference>
<reference evidence="5 6" key="1">
    <citation type="submission" date="2018-04" db="EMBL/GenBank/DDBJ databases">
        <title>Pelagivirga bohaiensis gen. nov., sp. nov., a bacterium isolated from the Bohai Sea.</title>
        <authorList>
            <person name="Ji X."/>
        </authorList>
    </citation>
    <scope>NUCLEOTIDE SEQUENCE [LARGE SCALE GENOMIC DNA]</scope>
    <source>
        <strain evidence="5 6">BH-SD16</strain>
    </source>
</reference>
<sequence>MKPKLSDIARNLSVSSATVSLALSGKGRVSRDMVERVEAEARRIGYAPNQMGKALRTGRSTIIGLVLPDVGNPLFPRMARSIVQAAEDQGYGVLIADSHSGAQTQDRAVQRLVDFGSDGILVIPRKGTRIGSSDIPTAVIDAPTSPLNIVSADHHQGGALAVRHLREQGHQKILCLGGSSASLVQRTRVEGMQSAADGAEVTVHWMNESTPDIPALVRQGVTAIATTSDLMAVQVLTELGAAGLRVPQDVSLVGFDDLDVGQMIRPKLSTVGTSETEIGRRAIAGLIAMINGGERPKDDVVPMHLVQRETAIEIKPGGDEQ</sequence>
<gene>
    <name evidence="5" type="ORF">DC363_09685</name>
</gene>
<dbReference type="Pfam" id="PF13377">
    <property type="entry name" value="Peripla_BP_3"/>
    <property type="match status" value="1"/>
</dbReference>
<keyword evidence="1" id="KW-0805">Transcription regulation</keyword>
<organism evidence="5 6">
    <name type="scientific">Thalassorhabdomicrobium marinisediminis</name>
    <dbReference type="NCBI Taxonomy" id="2170577"/>
    <lineage>
        <taxon>Bacteria</taxon>
        <taxon>Pseudomonadati</taxon>
        <taxon>Pseudomonadota</taxon>
        <taxon>Alphaproteobacteria</taxon>
        <taxon>Rhodobacterales</taxon>
        <taxon>Paracoccaceae</taxon>
        <taxon>Thalassorhabdomicrobium</taxon>
    </lineage>
</organism>